<name>A0ABX7T590_9SPHN</name>
<accession>A0ABX7T590</accession>
<dbReference type="InterPro" id="IPR044843">
    <property type="entry name" value="Trans_IPPS_bact-type"/>
</dbReference>
<dbReference type="PROSITE" id="PS01044">
    <property type="entry name" value="SQUALEN_PHYTOEN_SYN_1"/>
    <property type="match status" value="1"/>
</dbReference>
<dbReference type="InterPro" id="IPR019845">
    <property type="entry name" value="Squalene/phytoene_synthase_CS"/>
</dbReference>
<dbReference type="InterPro" id="IPR002060">
    <property type="entry name" value="Squ/phyt_synthse"/>
</dbReference>
<dbReference type="SFLD" id="SFLDS00005">
    <property type="entry name" value="Isoprenoid_Synthase_Type_I"/>
    <property type="match status" value="1"/>
</dbReference>
<dbReference type="Gene3D" id="1.10.600.10">
    <property type="entry name" value="Farnesyl Diphosphate Synthase"/>
    <property type="match status" value="1"/>
</dbReference>
<dbReference type="SFLD" id="SFLDG01212">
    <property type="entry name" value="Phytoene_synthase_like"/>
    <property type="match status" value="1"/>
</dbReference>
<dbReference type="Pfam" id="PF00494">
    <property type="entry name" value="SQS_PSY"/>
    <property type="match status" value="1"/>
</dbReference>
<dbReference type="PANTHER" id="PTHR31480">
    <property type="entry name" value="BIFUNCTIONAL LYCOPENE CYCLASE/PHYTOENE SYNTHASE"/>
    <property type="match status" value="1"/>
</dbReference>
<sequence length="309" mass="34149">MNRANLVLHAKASIDRGSKSFALASKLFAKQTRERAWMLYAWCRECDDLADGQDHGHGMSATPASEKTIALMRMLTRRAMGGEQTGKPAFDAMGVVAQESRLPIALANDVIDGFALDAKEWRPQSENDLYQYCYHVAGAVGCMMAVVMGISPRDDETLDRACDLGLAFQLSNIARDVAEDAEAGRCYLPKDWLTEMRIDPADILNPARREALVQLIARLCDLAERYEASARVGAARLPFRSRWAVLAAAGIYGDIARAVRKSEGGSLDKRIMTRKAAKIAWVAKAFGQAVLKSKWTDREQLWTRAPKLA</sequence>
<organism evidence="2 3">
    <name type="scientific">Parasphingorhabdus cellanae</name>
    <dbReference type="NCBI Taxonomy" id="2806553"/>
    <lineage>
        <taxon>Bacteria</taxon>
        <taxon>Pseudomonadati</taxon>
        <taxon>Pseudomonadota</taxon>
        <taxon>Alphaproteobacteria</taxon>
        <taxon>Sphingomonadales</taxon>
        <taxon>Sphingomonadaceae</taxon>
        <taxon>Parasphingorhabdus</taxon>
    </lineage>
</organism>
<dbReference type="RefSeq" id="WP_207988690.1">
    <property type="nucleotide sequence ID" value="NZ_CP071794.1"/>
</dbReference>
<proteinExistence type="predicted"/>
<reference evidence="2 3" key="1">
    <citation type="submission" date="2021-03" db="EMBL/GenBank/DDBJ databases">
        <title>Complete genome of Parasphingorhabdus_sp.JHSY0214.</title>
        <authorList>
            <person name="Yoo J.H."/>
            <person name="Bae J.W."/>
        </authorList>
    </citation>
    <scope>NUCLEOTIDE SEQUENCE [LARGE SCALE GENOMIC DNA]</scope>
    <source>
        <strain evidence="2 3">JHSY0214</strain>
    </source>
</reference>
<dbReference type="PROSITE" id="PS01045">
    <property type="entry name" value="SQUALEN_PHYTOEN_SYN_2"/>
    <property type="match status" value="1"/>
</dbReference>
<keyword evidence="1" id="KW-0808">Transferase</keyword>
<dbReference type="InterPro" id="IPR008949">
    <property type="entry name" value="Isoprenoid_synthase_dom_sf"/>
</dbReference>
<dbReference type="SUPFAM" id="SSF48576">
    <property type="entry name" value="Terpenoid synthases"/>
    <property type="match status" value="1"/>
</dbReference>
<protein>
    <submittedName>
        <fullName evidence="2">Phytoene/squalene synthase family protein</fullName>
    </submittedName>
</protein>
<dbReference type="Proteomes" id="UP000663923">
    <property type="component" value="Chromosome"/>
</dbReference>
<dbReference type="EMBL" id="CP071794">
    <property type="protein sequence ID" value="QTD56753.1"/>
    <property type="molecule type" value="Genomic_DNA"/>
</dbReference>
<evidence type="ECO:0000313" key="3">
    <source>
        <dbReference type="Proteomes" id="UP000663923"/>
    </source>
</evidence>
<evidence type="ECO:0000313" key="2">
    <source>
        <dbReference type="EMBL" id="QTD56753.1"/>
    </source>
</evidence>
<dbReference type="SFLD" id="SFLDG01018">
    <property type="entry name" value="Squalene/Phytoene_Synthase_Lik"/>
    <property type="match status" value="1"/>
</dbReference>
<keyword evidence="3" id="KW-1185">Reference proteome</keyword>
<evidence type="ECO:0000256" key="1">
    <source>
        <dbReference type="ARBA" id="ARBA00022679"/>
    </source>
</evidence>
<dbReference type="CDD" id="cd00683">
    <property type="entry name" value="Trans_IPPS_HH"/>
    <property type="match status" value="1"/>
</dbReference>
<dbReference type="InterPro" id="IPR033904">
    <property type="entry name" value="Trans_IPPS_HH"/>
</dbReference>
<gene>
    <name evidence="2" type="ORF">J4G78_04020</name>
</gene>